<dbReference type="AlphaFoldDB" id="A0A0L8IE48"/>
<evidence type="ECO:0000313" key="1">
    <source>
        <dbReference type="EMBL" id="KOF99325.1"/>
    </source>
</evidence>
<accession>A0A0L8IE48</accession>
<organism evidence="1">
    <name type="scientific">Octopus bimaculoides</name>
    <name type="common">California two-spotted octopus</name>
    <dbReference type="NCBI Taxonomy" id="37653"/>
    <lineage>
        <taxon>Eukaryota</taxon>
        <taxon>Metazoa</taxon>
        <taxon>Spiralia</taxon>
        <taxon>Lophotrochozoa</taxon>
        <taxon>Mollusca</taxon>
        <taxon>Cephalopoda</taxon>
        <taxon>Coleoidea</taxon>
        <taxon>Octopodiformes</taxon>
        <taxon>Octopoda</taxon>
        <taxon>Incirrata</taxon>
        <taxon>Octopodidae</taxon>
        <taxon>Octopus</taxon>
    </lineage>
</organism>
<reference evidence="1" key="1">
    <citation type="submission" date="2015-07" db="EMBL/GenBank/DDBJ databases">
        <title>MeaNS - Measles Nucleotide Surveillance Program.</title>
        <authorList>
            <person name="Tran T."/>
            <person name="Druce J."/>
        </authorList>
    </citation>
    <scope>NUCLEOTIDE SEQUENCE</scope>
    <source>
        <strain evidence="1">UCB-OBI-ISO-001</strain>
        <tissue evidence="1">Gonad</tissue>
    </source>
</reference>
<protein>
    <submittedName>
        <fullName evidence="1">Uncharacterized protein</fullName>
    </submittedName>
</protein>
<proteinExistence type="predicted"/>
<sequence>MLSCSSYEMKLTQLDGSTLEKNTIFCRHGIPMP</sequence>
<dbReference type="EMBL" id="KQ415987">
    <property type="protein sequence ID" value="KOF99325.1"/>
    <property type="molecule type" value="Genomic_DNA"/>
</dbReference>
<gene>
    <name evidence="1" type="ORF">OCBIM_22018141mg</name>
</gene>
<name>A0A0L8IE48_OCTBM</name>